<comment type="caution">
    <text evidence="1">The sequence shown here is derived from an EMBL/GenBank/DDBJ whole genome shotgun (WGS) entry which is preliminary data.</text>
</comment>
<dbReference type="InterPro" id="IPR043722">
    <property type="entry name" value="DUF5663"/>
</dbReference>
<protein>
    <submittedName>
        <fullName evidence="1">Uncharacterized protein</fullName>
    </submittedName>
</protein>
<dbReference type="RefSeq" id="WP_141962856.1">
    <property type="nucleotide sequence ID" value="NZ_VFOZ01000002.1"/>
</dbReference>
<dbReference type="Proteomes" id="UP000316096">
    <property type="component" value="Unassembled WGS sequence"/>
</dbReference>
<dbReference type="OrthoDB" id="3867284at2"/>
<gene>
    <name evidence="1" type="ORF">FB559_8211</name>
</gene>
<accession>A0A543C1E8</accession>
<dbReference type="AlphaFoldDB" id="A0A543C1E8"/>
<name>A0A543C1E8_9ACTN</name>
<evidence type="ECO:0000313" key="2">
    <source>
        <dbReference type="Proteomes" id="UP000316096"/>
    </source>
</evidence>
<reference evidence="1 2" key="1">
    <citation type="submission" date="2019-06" db="EMBL/GenBank/DDBJ databases">
        <title>Sequencing the genomes of 1000 actinobacteria strains.</title>
        <authorList>
            <person name="Klenk H.-P."/>
        </authorList>
    </citation>
    <scope>NUCLEOTIDE SEQUENCE [LARGE SCALE GENOMIC DNA]</scope>
    <source>
        <strain evidence="1 2">DSM 102200</strain>
    </source>
</reference>
<keyword evidence="2" id="KW-1185">Reference proteome</keyword>
<evidence type="ECO:0000313" key="1">
    <source>
        <dbReference type="EMBL" id="TQL90894.1"/>
    </source>
</evidence>
<proteinExistence type="predicted"/>
<dbReference type="EMBL" id="VFOZ01000002">
    <property type="protein sequence ID" value="TQL90894.1"/>
    <property type="molecule type" value="Genomic_DNA"/>
</dbReference>
<organism evidence="1 2">
    <name type="scientific">Actinoallomurus bryophytorum</name>
    <dbReference type="NCBI Taxonomy" id="1490222"/>
    <lineage>
        <taxon>Bacteria</taxon>
        <taxon>Bacillati</taxon>
        <taxon>Actinomycetota</taxon>
        <taxon>Actinomycetes</taxon>
        <taxon>Streptosporangiales</taxon>
        <taxon>Thermomonosporaceae</taxon>
        <taxon>Actinoallomurus</taxon>
    </lineage>
</organism>
<dbReference type="Pfam" id="PF18908">
    <property type="entry name" value="DUF5663"/>
    <property type="match status" value="1"/>
</dbReference>
<sequence length="101" mass="11510">MITLSPELLSDAGFVNMTEEQVRLALQDIYNTLELRVGRRLANKLTQVQLAQFEKHISANDERAALGWLDDNSPNYREVVHEEYQLIIERLNGAIEAGARD</sequence>